<reference evidence="4" key="1">
    <citation type="journal article" date="2019" name="Int. J. Syst. Evol. Microbiol.">
        <title>The Global Catalogue of Microorganisms (GCM) 10K type strain sequencing project: providing services to taxonomists for standard genome sequencing and annotation.</title>
        <authorList>
            <consortium name="The Broad Institute Genomics Platform"/>
            <consortium name="The Broad Institute Genome Sequencing Center for Infectious Disease"/>
            <person name="Wu L."/>
            <person name="Ma J."/>
        </authorList>
    </citation>
    <scope>NUCLEOTIDE SEQUENCE [LARGE SCALE GENOMIC DNA]</scope>
    <source>
        <strain evidence="4">CCM 8904</strain>
    </source>
</reference>
<dbReference type="Pfam" id="PF10022">
    <property type="entry name" value="DUF2264"/>
    <property type="match status" value="1"/>
</dbReference>
<dbReference type="InterPro" id="IPR016624">
    <property type="entry name" value="UCP014753"/>
</dbReference>
<comment type="caution">
    <text evidence="3">The sequence shown here is derived from an EMBL/GenBank/DDBJ whole genome shotgun (WGS) entry which is preliminary data.</text>
</comment>
<evidence type="ECO:0000313" key="3">
    <source>
        <dbReference type="EMBL" id="MFC6169316.1"/>
    </source>
</evidence>
<evidence type="ECO:0000259" key="2">
    <source>
        <dbReference type="Pfam" id="PF20938"/>
    </source>
</evidence>
<dbReference type="PIRSF" id="PIRSF014753">
    <property type="entry name" value="UCP014753"/>
    <property type="match status" value="1"/>
</dbReference>
<gene>
    <name evidence="3" type="ORF">ACFQGP_01840</name>
</gene>
<keyword evidence="4" id="KW-1185">Reference proteome</keyword>
<protein>
    <submittedName>
        <fullName evidence="3">DUF2264 domain-containing protein</fullName>
    </submittedName>
</protein>
<dbReference type="PANTHER" id="PTHR35339:SF4">
    <property type="entry name" value="LINALOOL DEHYDRATASE_ISOMERASE DOMAIN-CONTAINING PROTEIN"/>
    <property type="match status" value="1"/>
</dbReference>
<organism evidence="3 4">
    <name type="scientific">Loigolactobacillus jiayinensis</name>
    <dbReference type="NCBI Taxonomy" id="2486016"/>
    <lineage>
        <taxon>Bacteria</taxon>
        <taxon>Bacillati</taxon>
        <taxon>Bacillota</taxon>
        <taxon>Bacilli</taxon>
        <taxon>Lactobacillales</taxon>
        <taxon>Lactobacillaceae</taxon>
        <taxon>Loigolactobacillus</taxon>
    </lineage>
</organism>
<name>A0ABW1R8U1_9LACO</name>
<dbReference type="PANTHER" id="PTHR35339">
    <property type="entry name" value="LINALOOL DEHYDRATASE_ISOMERASE DOMAIN-CONTAINING PROTEIN"/>
    <property type="match status" value="1"/>
</dbReference>
<dbReference type="Pfam" id="PF20938">
    <property type="entry name" value="DUF2264_C"/>
    <property type="match status" value="1"/>
</dbReference>
<sequence>MILASIQLETKQDYLDLFKQINQPLRQHYQGKARIMFGSNGVGYGTRIAGIEGFARMLWGAGPAIGQLAADWQKEIREGLLAGTDPQSPDYWGDLHDRDQRMVEMPAIALALLHDDHYLWRQFSALEQDQVATWLKQIFAHSCSDGNWQFFKILVYQVLVHLDVDVDSSDAEAAMIKIEQCYRADGWYQDSARGREDYYTPFAFQYYGILYSKLAPDDPQSEVFRQRAREFAGQFIHFFAADGANVPFGRSLTYRYAAVAFWVAMIYADIWPEKTAVIKGIINRNLRWWLQRPIFDESGLLTLGYSYSQLLMTEPYNSPTSPYWANKIFLLLALPQTHRYWQTVETELPQVPTKKLLAVPHLLASHDAGHTVLLNAGQPGPNYHALTNEKYFKFAYSSQFGFSVPRQNQLKEEAVMDSMLGLQTIDTTMTASRGGQNIVETGMFYSRNNVTDVTQTDDYVASTWRINNVMQARTWLIPLAGWQIRLHHISVKQTCVAYETGFAVADSPDTPGKVTTTDHSSAFRGPAGFTGIVDLTPQVLTQKDATIDGFPNTNLMTPEIVALPGRQTTLTAGEHWLVTGVYAHADLPHATAKWAQQPLAKLTDDYFEVQLAASKVTIKLR</sequence>
<dbReference type="InterPro" id="IPR049349">
    <property type="entry name" value="DUF2264_N"/>
</dbReference>
<dbReference type="Proteomes" id="UP001596289">
    <property type="component" value="Unassembled WGS sequence"/>
</dbReference>
<evidence type="ECO:0000259" key="1">
    <source>
        <dbReference type="Pfam" id="PF10022"/>
    </source>
</evidence>
<dbReference type="InterPro" id="IPR049237">
    <property type="entry name" value="DUF2264_C"/>
</dbReference>
<accession>A0ABW1R8U1</accession>
<feature type="domain" description="DUF2264" evidence="1">
    <location>
        <begin position="10"/>
        <end position="347"/>
    </location>
</feature>
<dbReference type="EMBL" id="JBHSSL010000016">
    <property type="protein sequence ID" value="MFC6169316.1"/>
    <property type="molecule type" value="Genomic_DNA"/>
</dbReference>
<proteinExistence type="predicted"/>
<dbReference type="RefSeq" id="WP_386699034.1">
    <property type="nucleotide sequence ID" value="NZ_JBHSSL010000016.1"/>
</dbReference>
<evidence type="ECO:0000313" key="4">
    <source>
        <dbReference type="Proteomes" id="UP001596289"/>
    </source>
</evidence>
<feature type="domain" description="DUF2264" evidence="2">
    <location>
        <begin position="354"/>
        <end position="596"/>
    </location>
</feature>